<dbReference type="OrthoDB" id="3366231at2759"/>
<reference evidence="1" key="1">
    <citation type="journal article" date="2020" name="Nat. Commun.">
        <title>Large-scale genome sequencing of mycorrhizal fungi provides insights into the early evolution of symbiotic traits.</title>
        <authorList>
            <person name="Miyauchi S."/>
            <person name="Kiss E."/>
            <person name="Kuo A."/>
            <person name="Drula E."/>
            <person name="Kohler A."/>
            <person name="Sanchez-Garcia M."/>
            <person name="Morin E."/>
            <person name="Andreopoulos B."/>
            <person name="Barry K.W."/>
            <person name="Bonito G."/>
            <person name="Buee M."/>
            <person name="Carver A."/>
            <person name="Chen C."/>
            <person name="Cichocki N."/>
            <person name="Clum A."/>
            <person name="Culley D."/>
            <person name="Crous P.W."/>
            <person name="Fauchery L."/>
            <person name="Girlanda M."/>
            <person name="Hayes R.D."/>
            <person name="Keri Z."/>
            <person name="LaButti K."/>
            <person name="Lipzen A."/>
            <person name="Lombard V."/>
            <person name="Magnuson J."/>
            <person name="Maillard F."/>
            <person name="Murat C."/>
            <person name="Nolan M."/>
            <person name="Ohm R.A."/>
            <person name="Pangilinan J."/>
            <person name="Pereira M.F."/>
            <person name="Perotto S."/>
            <person name="Peter M."/>
            <person name="Pfister S."/>
            <person name="Riley R."/>
            <person name="Sitrit Y."/>
            <person name="Stielow J.B."/>
            <person name="Szollosi G."/>
            <person name="Zifcakova L."/>
            <person name="Stursova M."/>
            <person name="Spatafora J.W."/>
            <person name="Tedersoo L."/>
            <person name="Vaario L.M."/>
            <person name="Yamada A."/>
            <person name="Yan M."/>
            <person name="Wang P."/>
            <person name="Xu J."/>
            <person name="Bruns T."/>
            <person name="Baldrian P."/>
            <person name="Vilgalys R."/>
            <person name="Dunand C."/>
            <person name="Henrissat B."/>
            <person name="Grigoriev I.V."/>
            <person name="Hibbett D."/>
            <person name="Nagy L.G."/>
            <person name="Martin F.M."/>
        </authorList>
    </citation>
    <scope>NUCLEOTIDE SEQUENCE</scope>
    <source>
        <strain evidence="1">UH-Tt-Lm1</strain>
    </source>
</reference>
<protein>
    <submittedName>
        <fullName evidence="1">Uncharacterized protein</fullName>
    </submittedName>
</protein>
<accession>A0A9P6HPV5</accession>
<feature type="non-terminal residue" evidence="1">
    <location>
        <position position="126"/>
    </location>
</feature>
<evidence type="ECO:0000313" key="1">
    <source>
        <dbReference type="EMBL" id="KAF9791126.1"/>
    </source>
</evidence>
<dbReference type="AlphaFoldDB" id="A0A9P6HPV5"/>
<reference evidence="1" key="2">
    <citation type="submission" date="2020-11" db="EMBL/GenBank/DDBJ databases">
        <authorList>
            <consortium name="DOE Joint Genome Institute"/>
            <person name="Kuo A."/>
            <person name="Miyauchi S."/>
            <person name="Kiss E."/>
            <person name="Drula E."/>
            <person name="Kohler A."/>
            <person name="Sanchez-Garcia M."/>
            <person name="Andreopoulos B."/>
            <person name="Barry K.W."/>
            <person name="Bonito G."/>
            <person name="Buee M."/>
            <person name="Carver A."/>
            <person name="Chen C."/>
            <person name="Cichocki N."/>
            <person name="Clum A."/>
            <person name="Culley D."/>
            <person name="Crous P.W."/>
            <person name="Fauchery L."/>
            <person name="Girlanda M."/>
            <person name="Hayes R."/>
            <person name="Keri Z."/>
            <person name="Labutti K."/>
            <person name="Lipzen A."/>
            <person name="Lombard V."/>
            <person name="Magnuson J."/>
            <person name="Maillard F."/>
            <person name="Morin E."/>
            <person name="Murat C."/>
            <person name="Nolan M."/>
            <person name="Ohm R."/>
            <person name="Pangilinan J."/>
            <person name="Pereira M."/>
            <person name="Perotto S."/>
            <person name="Peter M."/>
            <person name="Riley R."/>
            <person name="Sitrit Y."/>
            <person name="Stielow B."/>
            <person name="Szollosi G."/>
            <person name="Zifcakova L."/>
            <person name="Stursova M."/>
            <person name="Spatafora J.W."/>
            <person name="Tedersoo L."/>
            <person name="Vaario L.-M."/>
            <person name="Yamada A."/>
            <person name="Yan M."/>
            <person name="Wang P."/>
            <person name="Xu J."/>
            <person name="Bruns T."/>
            <person name="Baldrian P."/>
            <person name="Vilgalys R."/>
            <person name="Henrissat B."/>
            <person name="Grigoriev I.V."/>
            <person name="Hibbett D."/>
            <person name="Nagy L.G."/>
            <person name="Martin F.M."/>
        </authorList>
    </citation>
    <scope>NUCLEOTIDE SEQUENCE</scope>
    <source>
        <strain evidence="1">UH-Tt-Lm1</strain>
    </source>
</reference>
<evidence type="ECO:0000313" key="2">
    <source>
        <dbReference type="Proteomes" id="UP000736335"/>
    </source>
</evidence>
<gene>
    <name evidence="1" type="ORF">BJ322DRAFT_999860</name>
</gene>
<name>A0A9P6HPV5_9AGAM</name>
<sequence length="126" mass="13704">MCNETTSSIASMSDTWNIAPLSTPRLTWGASINNHATNKQCQTCGIELLTGERAGFCCGPNGNRYSAIQPLPPLPDEFNIFLRSPDISRLSRKLNLIFSFAAMESTHAFPTPGNPSFVAVAGQIYH</sequence>
<comment type="caution">
    <text evidence="1">The sequence shown here is derived from an EMBL/GenBank/DDBJ whole genome shotgun (WGS) entry which is preliminary data.</text>
</comment>
<keyword evidence="2" id="KW-1185">Reference proteome</keyword>
<dbReference type="EMBL" id="WIUZ02000002">
    <property type="protein sequence ID" value="KAF9791126.1"/>
    <property type="molecule type" value="Genomic_DNA"/>
</dbReference>
<organism evidence="1 2">
    <name type="scientific">Thelephora terrestris</name>
    <dbReference type="NCBI Taxonomy" id="56493"/>
    <lineage>
        <taxon>Eukaryota</taxon>
        <taxon>Fungi</taxon>
        <taxon>Dikarya</taxon>
        <taxon>Basidiomycota</taxon>
        <taxon>Agaricomycotina</taxon>
        <taxon>Agaricomycetes</taxon>
        <taxon>Thelephorales</taxon>
        <taxon>Thelephoraceae</taxon>
        <taxon>Thelephora</taxon>
    </lineage>
</organism>
<dbReference type="Proteomes" id="UP000736335">
    <property type="component" value="Unassembled WGS sequence"/>
</dbReference>
<proteinExistence type="predicted"/>